<sequence>MTVDKAITLVASFFLVFGLPFVHFYLKTVENPFLSIYIEDGNAFHQMGAHLLSPYHYIIDGKKGLKTPEDVKERYTFKERFNYEDGFELKLTAFLFLLPKTFYEGVFLNALSFLFQDQRSQFQEIKRCLECRDLHSNEAYYREIGMPEFKDETLVLTKDYCERRPGDENHLKKEKEALKEIVAILEKENIFYFVDCGTCLGAYRYGGVIPWDNDVDIAILNPDFENVKRVLKANLDPNLYLVDDWSSRGKQDSYLKVYVKESASLIDIYTYIIDYENRTLKYILSNEDNIFLTKEWKEKERIYKEPISFDLVFPLRRGTFDGISVMLPNKTEEFLKKRYGENIEPNMIYDPKTQSYIKDLNHPYWSAT</sequence>
<dbReference type="PANTHER" id="PTHR43404:SF1">
    <property type="entry name" value="MNN4P"/>
    <property type="match status" value="1"/>
</dbReference>
<feature type="domain" description="LicD/FKTN/FKRP nucleotidyltransferase" evidence="2">
    <location>
        <begin position="186"/>
        <end position="281"/>
    </location>
</feature>
<protein>
    <recommendedName>
        <fullName evidence="2">LicD/FKTN/FKRP nucleotidyltransferase domain-containing protein</fullName>
    </recommendedName>
</protein>
<dbReference type="AlphaFoldDB" id="A0A090DV13"/>
<comment type="caution">
    <text evidence="3">The sequence shown here is derived from an EMBL/GenBank/DDBJ whole genome shotgun (WGS) entry which is preliminary data.</text>
</comment>
<dbReference type="RefSeq" id="WP_041016386.1">
    <property type="nucleotide sequence ID" value="NZ_CCEJ010000001.1"/>
</dbReference>
<dbReference type="InterPro" id="IPR007074">
    <property type="entry name" value="LicD/FKTN/FKRP_NTP_transf"/>
</dbReference>
<organism evidence="3 4">
    <name type="scientific">Candidatus Criblamydia sequanensis CRIB-18</name>
    <dbReference type="NCBI Taxonomy" id="1437425"/>
    <lineage>
        <taxon>Bacteria</taxon>
        <taxon>Pseudomonadati</taxon>
        <taxon>Chlamydiota</taxon>
        <taxon>Chlamydiia</taxon>
        <taxon>Parachlamydiales</taxon>
        <taxon>Candidatus Criblamydiaceae</taxon>
        <taxon>Candidatus Criblamydia</taxon>
    </lineage>
</organism>
<reference evidence="3" key="1">
    <citation type="submission" date="2013-12" db="EMBL/GenBank/DDBJ databases">
        <authorList>
            <person name="Linke B."/>
        </authorList>
    </citation>
    <scope>NUCLEOTIDE SEQUENCE [LARGE SCALE GENOMIC DNA]</scope>
    <source>
        <strain evidence="3">CRIB-18</strain>
    </source>
</reference>
<keyword evidence="1" id="KW-0812">Transmembrane</keyword>
<evidence type="ECO:0000259" key="2">
    <source>
        <dbReference type="Pfam" id="PF04991"/>
    </source>
</evidence>
<reference evidence="3" key="2">
    <citation type="submission" date="2014-09" db="EMBL/GenBank/DDBJ databases">
        <title>Criblamydia sequanensis harbors a mega-plasmid encoding arsenite resistance.</title>
        <authorList>
            <person name="Bertelli C."/>
            <person name="Goesmann A."/>
            <person name="Greub G."/>
        </authorList>
    </citation>
    <scope>NUCLEOTIDE SEQUENCE [LARGE SCALE GENOMIC DNA]</scope>
    <source>
        <strain evidence="3">CRIB-18</strain>
    </source>
</reference>
<dbReference type="Pfam" id="PF04991">
    <property type="entry name" value="LicD"/>
    <property type="match status" value="1"/>
</dbReference>
<dbReference type="PANTHER" id="PTHR43404">
    <property type="entry name" value="LIPOPOLYSACCHARIDE CHOLINEPHOSPHOTRANSFERASE LICD"/>
    <property type="match status" value="1"/>
</dbReference>
<dbReference type="EMBL" id="CCEJ010000001">
    <property type="protein sequence ID" value="CDR32854.1"/>
    <property type="molecule type" value="Genomic_DNA"/>
</dbReference>
<dbReference type="STRING" id="1437425.CSEC_0010"/>
<keyword evidence="4" id="KW-1185">Reference proteome</keyword>
<proteinExistence type="predicted"/>
<dbReference type="OrthoDB" id="9786100at2"/>
<evidence type="ECO:0000313" key="4">
    <source>
        <dbReference type="Proteomes" id="UP000031552"/>
    </source>
</evidence>
<dbReference type="Proteomes" id="UP000031552">
    <property type="component" value="Unassembled WGS sequence"/>
</dbReference>
<dbReference type="eggNOG" id="COG3475">
    <property type="taxonomic scope" value="Bacteria"/>
</dbReference>
<feature type="transmembrane region" description="Helical" evidence="1">
    <location>
        <begin position="6"/>
        <end position="26"/>
    </location>
</feature>
<keyword evidence="1" id="KW-1133">Transmembrane helix</keyword>
<name>A0A090DV13_9BACT</name>
<gene>
    <name evidence="3" type="ORF">CSEC_0010</name>
</gene>
<evidence type="ECO:0000256" key="1">
    <source>
        <dbReference type="SAM" id="Phobius"/>
    </source>
</evidence>
<dbReference type="InterPro" id="IPR052942">
    <property type="entry name" value="LPS_cholinephosphotransferase"/>
</dbReference>
<accession>A0A090DV13</accession>
<keyword evidence="1" id="KW-0472">Membrane</keyword>
<evidence type="ECO:0000313" key="3">
    <source>
        <dbReference type="EMBL" id="CDR32854.1"/>
    </source>
</evidence>
<dbReference type="GO" id="GO:0009100">
    <property type="term" value="P:glycoprotein metabolic process"/>
    <property type="evidence" value="ECO:0007669"/>
    <property type="project" value="UniProtKB-ARBA"/>
</dbReference>